<comment type="caution">
    <text evidence="8">The sequence shown here is derived from an EMBL/GenBank/DDBJ whole genome shotgun (WGS) entry which is preliminary data.</text>
</comment>
<evidence type="ECO:0000313" key="9">
    <source>
        <dbReference type="Proteomes" id="UP000268857"/>
    </source>
</evidence>
<dbReference type="Pfam" id="PF03150">
    <property type="entry name" value="CCP_MauG"/>
    <property type="match status" value="1"/>
</dbReference>
<dbReference type="GO" id="GO:0020037">
    <property type="term" value="F:heme binding"/>
    <property type="evidence" value="ECO:0007669"/>
    <property type="project" value="InterPro"/>
</dbReference>
<proteinExistence type="predicted"/>
<dbReference type="Gene3D" id="1.10.760.10">
    <property type="entry name" value="Cytochrome c-like domain"/>
    <property type="match status" value="2"/>
</dbReference>
<comment type="subcellular location">
    <subcellularLocation>
        <location evidence="1">Cell envelope</location>
    </subcellularLocation>
</comment>
<dbReference type="PANTHER" id="PTHR30600">
    <property type="entry name" value="CYTOCHROME C PEROXIDASE-RELATED"/>
    <property type="match status" value="1"/>
</dbReference>
<gene>
    <name evidence="8" type="ORF">PCC6912_26320</name>
</gene>
<protein>
    <recommendedName>
        <fullName evidence="7">Cytochrome c domain-containing protein</fullName>
    </recommendedName>
</protein>
<dbReference type="InterPro" id="IPR009056">
    <property type="entry name" value="Cyt_c-like_dom"/>
</dbReference>
<dbReference type="STRING" id="211165.GCA_000317285_04147"/>
<dbReference type="GO" id="GO:0004130">
    <property type="term" value="F:cytochrome-c peroxidase activity"/>
    <property type="evidence" value="ECO:0007669"/>
    <property type="project" value="TreeGrafter"/>
</dbReference>
<name>A0A433NH95_CHLFR</name>
<evidence type="ECO:0000256" key="6">
    <source>
        <dbReference type="PROSITE-ProRule" id="PRU00433"/>
    </source>
</evidence>
<keyword evidence="3 6" id="KW-0479">Metal-binding</keyword>
<dbReference type="GO" id="GO:0046872">
    <property type="term" value="F:metal ion binding"/>
    <property type="evidence" value="ECO:0007669"/>
    <property type="project" value="UniProtKB-KW"/>
</dbReference>
<accession>A0A433NH95</accession>
<dbReference type="InterPro" id="IPR036909">
    <property type="entry name" value="Cyt_c-like_dom_sf"/>
</dbReference>
<keyword evidence="4" id="KW-0560">Oxidoreductase</keyword>
<evidence type="ECO:0000256" key="1">
    <source>
        <dbReference type="ARBA" id="ARBA00004196"/>
    </source>
</evidence>
<feature type="domain" description="Cytochrome c" evidence="7">
    <location>
        <begin position="357"/>
        <end position="534"/>
    </location>
</feature>
<keyword evidence="5 6" id="KW-0408">Iron</keyword>
<reference evidence="8 9" key="1">
    <citation type="journal article" date="2019" name="Genome Biol. Evol.">
        <title>Day and night: Metabolic profiles and evolutionary relationships of six axenic non-marine cyanobacteria.</title>
        <authorList>
            <person name="Will S.E."/>
            <person name="Henke P."/>
            <person name="Boedeker C."/>
            <person name="Huang S."/>
            <person name="Brinkmann H."/>
            <person name="Rohde M."/>
            <person name="Jarek M."/>
            <person name="Friedl T."/>
            <person name="Seufert S."/>
            <person name="Schumacher M."/>
            <person name="Overmann J."/>
            <person name="Neumann-Schaal M."/>
            <person name="Petersen J."/>
        </authorList>
    </citation>
    <scope>NUCLEOTIDE SEQUENCE [LARGE SCALE GENOMIC DNA]</scope>
    <source>
        <strain evidence="8 9">PCC 6912</strain>
    </source>
</reference>
<organism evidence="8 9">
    <name type="scientific">Chlorogloeopsis fritschii PCC 6912</name>
    <dbReference type="NCBI Taxonomy" id="211165"/>
    <lineage>
        <taxon>Bacteria</taxon>
        <taxon>Bacillati</taxon>
        <taxon>Cyanobacteriota</taxon>
        <taxon>Cyanophyceae</taxon>
        <taxon>Nostocales</taxon>
        <taxon>Chlorogloeopsidaceae</taxon>
        <taxon>Chlorogloeopsis</taxon>
    </lineage>
</organism>
<dbReference type="AlphaFoldDB" id="A0A433NH95"/>
<keyword evidence="2 6" id="KW-0349">Heme</keyword>
<evidence type="ECO:0000259" key="7">
    <source>
        <dbReference type="PROSITE" id="PS51007"/>
    </source>
</evidence>
<dbReference type="Proteomes" id="UP000268857">
    <property type="component" value="Unassembled WGS sequence"/>
</dbReference>
<evidence type="ECO:0000256" key="4">
    <source>
        <dbReference type="ARBA" id="ARBA00023002"/>
    </source>
</evidence>
<dbReference type="InterPro" id="IPR004852">
    <property type="entry name" value="Di-haem_cyt_c_peroxidsae"/>
</dbReference>
<dbReference type="GO" id="GO:0030313">
    <property type="term" value="C:cell envelope"/>
    <property type="evidence" value="ECO:0007669"/>
    <property type="project" value="UniProtKB-SubCell"/>
</dbReference>
<evidence type="ECO:0000256" key="5">
    <source>
        <dbReference type="ARBA" id="ARBA00023004"/>
    </source>
</evidence>
<dbReference type="InterPro" id="IPR051395">
    <property type="entry name" value="Cytochrome_c_Peroxidase/MauG"/>
</dbReference>
<dbReference type="GO" id="GO:0009055">
    <property type="term" value="F:electron transfer activity"/>
    <property type="evidence" value="ECO:0007669"/>
    <property type="project" value="InterPro"/>
</dbReference>
<dbReference type="SUPFAM" id="SSF46626">
    <property type="entry name" value="Cytochrome c"/>
    <property type="match status" value="2"/>
</dbReference>
<dbReference type="EMBL" id="RSCJ01000009">
    <property type="protein sequence ID" value="RUR81763.1"/>
    <property type="molecule type" value="Genomic_DNA"/>
</dbReference>
<keyword evidence="9" id="KW-1185">Reference proteome</keyword>
<evidence type="ECO:0000256" key="2">
    <source>
        <dbReference type="ARBA" id="ARBA00022617"/>
    </source>
</evidence>
<evidence type="ECO:0000256" key="3">
    <source>
        <dbReference type="ARBA" id="ARBA00022723"/>
    </source>
</evidence>
<sequence>MTCASCHFHAGADNRSKNQINPGVERTNIDDPLVQDATFQVGGGANYQLKPEDFPFHKLSNPDDVNSTVLSDSNDIVSSHAVFNTEFVEVVPGQAEDKVNQKEDSIFNVNGTNVRRVEPRNAPTVIDAVFNFRNFWDGRAQNIFNGVNPWGLRDPNAFVGKANKPNELELVKVSLKNSSLASQALAPPISSFEMSADGRTFQEIGDKLGRVDRLRQIGEGFELDVFERGRKLPRKLGQKLLPIRPLGKQIVHPEDSVLGADSRYPKPGLTTLTYERLIKDAFKPEWWRSTKRIQINSDGSRTIVDVPDPQDNNQYSLMEYNFPLFFGLAIQSYESTLISDDTPFDRFMEGNTTALTEEQQRGLQAFQTQGCIGCHIGAEFTIASVSHIKTQGRIAPALFGQQPVEDVGFLNNGVRPTAEDRGVGGNDPFGNPLAESRLALNGTFQQLLGEEPSVLPTGEENLGVEGAFKTPTLRNIELTAPYFHNGGQLTLEQVVDFYSRGGDFRQGDFPGVLPVLNLSAQDKQDIVAFLKSLTDERVRFEKAPFDHPQLFIPNGHPGDQNSVTDDGTGKATDELIEIPAVGKNGGNAIKNFLEQG</sequence>
<evidence type="ECO:0000313" key="8">
    <source>
        <dbReference type="EMBL" id="RUR81763.1"/>
    </source>
</evidence>
<dbReference type="PROSITE" id="PS51007">
    <property type="entry name" value="CYTC"/>
    <property type="match status" value="1"/>
</dbReference>